<protein>
    <submittedName>
        <fullName evidence="1">Uncharacterized protein</fullName>
    </submittedName>
</protein>
<dbReference type="Proteomes" id="UP000069015">
    <property type="component" value="Chromosome 1"/>
</dbReference>
<evidence type="ECO:0000313" key="1">
    <source>
        <dbReference type="EMBL" id="ALU43606.1"/>
    </source>
</evidence>
<gene>
    <name evidence="1" type="ORF">AT705_11980</name>
</gene>
<evidence type="ECO:0000313" key="2">
    <source>
        <dbReference type="Proteomes" id="UP000069015"/>
    </source>
</evidence>
<organism evidence="1 2">
    <name type="scientific">Pseudoalteromonas rubra</name>
    <dbReference type="NCBI Taxonomy" id="43658"/>
    <lineage>
        <taxon>Bacteria</taxon>
        <taxon>Pseudomonadati</taxon>
        <taxon>Pseudomonadota</taxon>
        <taxon>Gammaproteobacteria</taxon>
        <taxon>Alteromonadales</taxon>
        <taxon>Pseudoalteromonadaceae</taxon>
        <taxon>Pseudoalteromonas</taxon>
    </lineage>
</organism>
<name>A0A0U3I135_9GAMM</name>
<dbReference type="KEGG" id="prr:AT705_11980"/>
<accession>A0A0U3I135</accession>
<dbReference type="AlphaFoldDB" id="A0A0U3I135"/>
<sequence length="185" mass="20163">MIGGLVLISTEAWPQSFLGKLTVGAPRHQYHFATSSGKALDHLVKLDQIVSKGEPLLRYQEVGSTKEGVRLILAGSQGVVTELNSSTWVVKGELLAKLLTPKLLGIFEPEHGAAVTARALWFCHAGSGFEVRVSYESRGKVFVTLHMNEYVIEVSELFKNEKSATLFTSPAQCHKQRDVSLGAGK</sequence>
<proteinExistence type="predicted"/>
<reference evidence="1 2" key="1">
    <citation type="submission" date="2015-12" db="EMBL/GenBank/DDBJ databases">
        <title>Complete genome sequence of Pseudoalteromonas rubra SCSIO 6842, harboring a conjugative plasmid.</title>
        <authorList>
            <person name="Li B."/>
            <person name="Wang X."/>
        </authorList>
    </citation>
    <scope>NUCLEOTIDE SEQUENCE [LARGE SCALE GENOMIC DNA]</scope>
    <source>
        <strain evidence="1 2">SCSIO 6842</strain>
    </source>
</reference>
<dbReference type="EMBL" id="CP013611">
    <property type="protein sequence ID" value="ALU43606.1"/>
    <property type="molecule type" value="Genomic_DNA"/>
</dbReference>